<gene>
    <name evidence="2" type="ORF">BXA13_08030</name>
</gene>
<keyword evidence="1" id="KW-0472">Membrane</keyword>
<keyword evidence="1" id="KW-1133">Transmembrane helix</keyword>
<dbReference type="EMBL" id="AABYWZ010000043">
    <property type="protein sequence ID" value="EAJ5682242.1"/>
    <property type="molecule type" value="Genomic_DNA"/>
</dbReference>
<feature type="transmembrane region" description="Helical" evidence="1">
    <location>
        <begin position="6"/>
        <end position="30"/>
    </location>
</feature>
<dbReference type="AlphaFoldDB" id="A0A7U8BL37"/>
<comment type="caution">
    <text evidence="2">The sequence shown here is derived from an EMBL/GenBank/DDBJ whole genome shotgun (WGS) entry which is preliminary data.</text>
</comment>
<evidence type="ECO:0000313" key="3">
    <source>
        <dbReference type="Proteomes" id="UP000556298"/>
    </source>
</evidence>
<dbReference type="Proteomes" id="UP000556298">
    <property type="component" value="Unassembled WGS sequence"/>
</dbReference>
<protein>
    <submittedName>
        <fullName evidence="2">Uncharacterized protein</fullName>
    </submittedName>
</protein>
<evidence type="ECO:0000256" key="1">
    <source>
        <dbReference type="SAM" id="Phobius"/>
    </source>
</evidence>
<name>A0A7U8BL37_CAMLA</name>
<accession>A0A7U8BL37</accession>
<sequence length="71" mass="8450">MFIDFLTYMLTFLIIHAFMFFCCVCYVAYFKVYIMNFEFSFGYIKDLLVAIAIAFILACCFIIGYQKFILI</sequence>
<reference evidence="2 3" key="1">
    <citation type="submission" date="2018-05" db="EMBL/GenBank/DDBJ databases">
        <authorList>
            <consortium name="PulseNet: The National Subtyping Network for Foodborne Disease Surveillance"/>
            <person name="Tarr C.L."/>
            <person name="Trees E."/>
            <person name="Katz L.S."/>
            <person name="Carleton-Romer H.A."/>
            <person name="Stroika S."/>
            <person name="Kucerova Z."/>
            <person name="Roache K.F."/>
            <person name="Sabol A.L."/>
            <person name="Besser J."/>
            <person name="Gerner-Smidt P."/>
        </authorList>
    </citation>
    <scope>NUCLEOTIDE SEQUENCE [LARGE SCALE GENOMIC DNA]</scope>
    <source>
        <strain evidence="2 3">2016D-0268</strain>
    </source>
</reference>
<organism evidence="2 3">
    <name type="scientific">Campylobacter lari</name>
    <dbReference type="NCBI Taxonomy" id="201"/>
    <lineage>
        <taxon>Bacteria</taxon>
        <taxon>Pseudomonadati</taxon>
        <taxon>Campylobacterota</taxon>
        <taxon>Epsilonproteobacteria</taxon>
        <taxon>Campylobacterales</taxon>
        <taxon>Campylobacteraceae</taxon>
        <taxon>Campylobacter</taxon>
    </lineage>
</organism>
<evidence type="ECO:0000313" key="2">
    <source>
        <dbReference type="EMBL" id="EAJ5682242.1"/>
    </source>
</evidence>
<feature type="transmembrane region" description="Helical" evidence="1">
    <location>
        <begin position="42"/>
        <end position="65"/>
    </location>
</feature>
<keyword evidence="1" id="KW-0812">Transmembrane</keyword>
<proteinExistence type="predicted"/>